<dbReference type="CDD" id="cd00519">
    <property type="entry name" value="Lipase_3"/>
    <property type="match status" value="1"/>
</dbReference>
<feature type="domain" description="Fungal lipase-type" evidence="2">
    <location>
        <begin position="96"/>
        <end position="233"/>
    </location>
</feature>
<reference evidence="4" key="2">
    <citation type="submission" date="2020-08" db="EMBL/GenBank/DDBJ databases">
        <authorList>
            <person name="Kikuchi T."/>
        </authorList>
    </citation>
    <scope>NUCLEOTIDE SEQUENCE</scope>
    <source>
        <strain evidence="3">Ka4C1</strain>
    </source>
</reference>
<dbReference type="InterPro" id="IPR002921">
    <property type="entry name" value="Fungal_lipase-type"/>
</dbReference>
<dbReference type="SUPFAM" id="SSF53474">
    <property type="entry name" value="alpha/beta-Hydrolases"/>
    <property type="match status" value="1"/>
</dbReference>
<dbReference type="SMR" id="A0A1I7S545"/>
<reference evidence="7" key="1">
    <citation type="submission" date="2016-11" db="UniProtKB">
        <authorList>
            <consortium name="WormBaseParasite"/>
        </authorList>
    </citation>
    <scope>IDENTIFICATION</scope>
</reference>
<organism evidence="5 7">
    <name type="scientific">Bursaphelenchus xylophilus</name>
    <name type="common">Pinewood nematode worm</name>
    <name type="synonym">Aphelenchoides xylophilus</name>
    <dbReference type="NCBI Taxonomy" id="6326"/>
    <lineage>
        <taxon>Eukaryota</taxon>
        <taxon>Metazoa</taxon>
        <taxon>Ecdysozoa</taxon>
        <taxon>Nematoda</taxon>
        <taxon>Chromadorea</taxon>
        <taxon>Rhabditida</taxon>
        <taxon>Tylenchina</taxon>
        <taxon>Tylenchomorpha</taxon>
        <taxon>Aphelenchoidea</taxon>
        <taxon>Aphelenchoididae</taxon>
        <taxon>Bursaphelenchus</taxon>
    </lineage>
</organism>
<name>A0A1I7S545_BURXY</name>
<dbReference type="Proteomes" id="UP000659654">
    <property type="component" value="Unassembled WGS sequence"/>
</dbReference>
<keyword evidence="1" id="KW-0732">Signal</keyword>
<evidence type="ECO:0000313" key="5">
    <source>
        <dbReference type="Proteomes" id="UP000095284"/>
    </source>
</evidence>
<dbReference type="GO" id="GO:0006629">
    <property type="term" value="P:lipid metabolic process"/>
    <property type="evidence" value="ECO:0007669"/>
    <property type="project" value="InterPro"/>
</dbReference>
<feature type="chain" id="PRO_5035359734" evidence="1">
    <location>
        <begin position="18"/>
        <end position="303"/>
    </location>
</feature>
<dbReference type="eggNOG" id="KOG4569">
    <property type="taxonomic scope" value="Eukaryota"/>
</dbReference>
<evidence type="ECO:0000313" key="7">
    <source>
        <dbReference type="WBParaSite" id="BXY_0813000.1"/>
    </source>
</evidence>
<evidence type="ECO:0000313" key="4">
    <source>
        <dbReference type="EMBL" id="CAG9117691.1"/>
    </source>
</evidence>
<evidence type="ECO:0000313" key="6">
    <source>
        <dbReference type="Proteomes" id="UP000659654"/>
    </source>
</evidence>
<keyword evidence="6" id="KW-1185">Reference proteome</keyword>
<dbReference type="PANTHER" id="PTHR45908">
    <property type="entry name" value="PROTEIN CBG11750-RELATED"/>
    <property type="match status" value="1"/>
</dbReference>
<dbReference type="Proteomes" id="UP000095284">
    <property type="component" value="Unplaced"/>
</dbReference>
<feature type="signal peptide" evidence="1">
    <location>
        <begin position="1"/>
        <end position="17"/>
    </location>
</feature>
<dbReference type="Pfam" id="PF01764">
    <property type="entry name" value="Lipase_3"/>
    <property type="match status" value="1"/>
</dbReference>
<dbReference type="Proteomes" id="UP000582659">
    <property type="component" value="Unassembled WGS sequence"/>
</dbReference>
<dbReference type="Gene3D" id="3.40.50.1820">
    <property type="entry name" value="alpha/beta hydrolase"/>
    <property type="match status" value="1"/>
</dbReference>
<dbReference type="OrthoDB" id="5866690at2759"/>
<proteinExistence type="predicted"/>
<evidence type="ECO:0000259" key="2">
    <source>
        <dbReference type="Pfam" id="PF01764"/>
    </source>
</evidence>
<dbReference type="InterPro" id="IPR029058">
    <property type="entry name" value="AB_hydrolase_fold"/>
</dbReference>
<protein>
    <submittedName>
        <fullName evidence="3">(pine wood nematode) hypothetical protein</fullName>
    </submittedName>
    <submittedName>
        <fullName evidence="7">Lipase_3 domain-containing protein</fullName>
    </submittedName>
</protein>
<dbReference type="AlphaFoldDB" id="A0A1I7S545"/>
<accession>A0A1I7S545</accession>
<evidence type="ECO:0000313" key="3">
    <source>
        <dbReference type="EMBL" id="CAD5227423.1"/>
    </source>
</evidence>
<dbReference type="WBParaSite" id="BXY_0813000.1">
    <property type="protein sequence ID" value="BXY_0813000.1"/>
    <property type="gene ID" value="BXY_0813000"/>
</dbReference>
<dbReference type="EMBL" id="CAJFCV020000004">
    <property type="protein sequence ID" value="CAG9117691.1"/>
    <property type="molecule type" value="Genomic_DNA"/>
</dbReference>
<evidence type="ECO:0000256" key="1">
    <source>
        <dbReference type="SAM" id="SignalP"/>
    </source>
</evidence>
<gene>
    <name evidence="3" type="ORF">BXYJ_LOCUS9942</name>
</gene>
<dbReference type="EMBL" id="CAJFDI010000004">
    <property type="protein sequence ID" value="CAD5227423.1"/>
    <property type="molecule type" value="Genomic_DNA"/>
</dbReference>
<sequence>MWRHLSALLLIALGVGGSPIEQTIRLPGHEFLDAFARNKMFPLAAAAYSDDPQLCLTNSFQDAKMVGIVFAKCQNSNFSTLCSGYVAVSPADKAVIVSFRGTNNFLQLVTEVGNVAFFNRHRAPTNGMVAQYFYDVFEQLWYGGIEKLVNKAITSNPEFDVWLTGHSLGGAVASITATKVMVDYKLPTARVKLITFGQPRTGDNVFSKTFPDIVPTSYRVNHKHDVVPHVPPRGYVGYNHHFTEVWYPSKMTDGAKFKICEGEESPKCSNSVLLPVSVLDHITYYNEFVPVFGIRGCKWSKRK</sequence>